<organism evidence="1 2">
    <name type="scientific">Colletotrichum musicola</name>
    <dbReference type="NCBI Taxonomy" id="2175873"/>
    <lineage>
        <taxon>Eukaryota</taxon>
        <taxon>Fungi</taxon>
        <taxon>Dikarya</taxon>
        <taxon>Ascomycota</taxon>
        <taxon>Pezizomycotina</taxon>
        <taxon>Sordariomycetes</taxon>
        <taxon>Hypocreomycetidae</taxon>
        <taxon>Glomerellales</taxon>
        <taxon>Glomerellaceae</taxon>
        <taxon>Colletotrichum</taxon>
        <taxon>Colletotrichum orchidearum species complex</taxon>
    </lineage>
</organism>
<keyword evidence="2" id="KW-1185">Reference proteome</keyword>
<proteinExistence type="predicted"/>
<reference evidence="1" key="1">
    <citation type="journal article" date="2020" name="Phytopathology">
        <title>Genome Sequence Resources of Colletotrichum truncatum, C. plurivorum, C. musicola, and C. sojae: Four Species Pathogenic to Soybean (Glycine max).</title>
        <authorList>
            <person name="Rogerio F."/>
            <person name="Boufleur T.R."/>
            <person name="Ciampi-Guillardi M."/>
            <person name="Sukno S.A."/>
            <person name="Thon M.R."/>
            <person name="Massola Junior N.S."/>
            <person name="Baroncelli R."/>
        </authorList>
    </citation>
    <scope>NUCLEOTIDE SEQUENCE</scope>
    <source>
        <strain evidence="1">LFN0074</strain>
    </source>
</reference>
<sequence>MLRCSNIVVLMGPGADHALRNPVGPLQLHRHWAAACSSPVSRGRYTCRRAGLIEEAPGQAWAQSPDAKLVPSIVGSPQGALTVLCRPLPMLAARLMGSDESQTRRTSRCLVALYPFGLVARDLETSGFP</sequence>
<dbReference type="Proteomes" id="UP000639643">
    <property type="component" value="Unassembled WGS sequence"/>
</dbReference>
<dbReference type="AlphaFoldDB" id="A0A8H6U3P2"/>
<comment type="caution">
    <text evidence="1">The sequence shown here is derived from an EMBL/GenBank/DDBJ whole genome shotgun (WGS) entry which is preliminary data.</text>
</comment>
<accession>A0A8H6U3P2</accession>
<protein>
    <submittedName>
        <fullName evidence="1">Uncharacterized protein</fullName>
    </submittedName>
</protein>
<evidence type="ECO:0000313" key="2">
    <source>
        <dbReference type="Proteomes" id="UP000639643"/>
    </source>
</evidence>
<name>A0A8H6U3P2_9PEZI</name>
<evidence type="ECO:0000313" key="1">
    <source>
        <dbReference type="EMBL" id="KAF6840389.1"/>
    </source>
</evidence>
<gene>
    <name evidence="1" type="ORF">CMUS01_03926</name>
</gene>
<dbReference type="EMBL" id="WIGM01000100">
    <property type="protein sequence ID" value="KAF6840389.1"/>
    <property type="molecule type" value="Genomic_DNA"/>
</dbReference>